<dbReference type="PANTHER" id="PTHR21017:SF17">
    <property type="entry name" value="PROTEIN NIPSNAP"/>
    <property type="match status" value="1"/>
</dbReference>
<organism evidence="3 4">
    <name type="scientific">Sinisalibacter lacisalsi</name>
    <dbReference type="NCBI Taxonomy" id="1526570"/>
    <lineage>
        <taxon>Bacteria</taxon>
        <taxon>Pseudomonadati</taxon>
        <taxon>Pseudomonadota</taxon>
        <taxon>Alphaproteobacteria</taxon>
        <taxon>Rhodobacterales</taxon>
        <taxon>Roseobacteraceae</taxon>
        <taxon>Sinisalibacter</taxon>
    </lineage>
</organism>
<protein>
    <recommendedName>
        <fullName evidence="2">NIPSNAP domain-containing protein</fullName>
    </recommendedName>
</protein>
<evidence type="ECO:0000313" key="3">
    <source>
        <dbReference type="EMBL" id="GGD25245.1"/>
    </source>
</evidence>
<reference evidence="4" key="1">
    <citation type="journal article" date="2019" name="Int. J. Syst. Evol. Microbiol.">
        <title>The Global Catalogue of Microorganisms (GCM) 10K type strain sequencing project: providing services to taxonomists for standard genome sequencing and annotation.</title>
        <authorList>
            <consortium name="The Broad Institute Genomics Platform"/>
            <consortium name="The Broad Institute Genome Sequencing Center for Infectious Disease"/>
            <person name="Wu L."/>
            <person name="Ma J."/>
        </authorList>
    </citation>
    <scope>NUCLEOTIDE SEQUENCE [LARGE SCALE GENOMIC DNA]</scope>
    <source>
        <strain evidence="4">CGMCC 1.12922</strain>
    </source>
</reference>
<sequence length="190" mass="20837">MFELRTYDLKPGKAPAYLDFFRTVGVGLVTRHLPMAGYWMVESGRLNRIEHLWVYADFAEREAARAALVKDRDWMEGFVPEAFADVVQQSNRFLALEASSPGFDAVVAERRTLHPNQPAASAMFAQGVHALTISANPVPGDRVAAFRVLSGEVPGARVTLSEGAFEALASSNDGVLTHELLRPLSLSPLR</sequence>
<name>A0ABQ1QER8_9RHOB</name>
<accession>A0ABQ1QER8</accession>
<feature type="domain" description="NIPSNAP" evidence="2">
    <location>
        <begin position="2"/>
        <end position="101"/>
    </location>
</feature>
<dbReference type="Pfam" id="PF07978">
    <property type="entry name" value="NIPSNAP"/>
    <property type="match status" value="1"/>
</dbReference>
<evidence type="ECO:0000313" key="4">
    <source>
        <dbReference type="Proteomes" id="UP000617355"/>
    </source>
</evidence>
<dbReference type="EMBL" id="BMGI01000001">
    <property type="protein sequence ID" value="GGD25245.1"/>
    <property type="molecule type" value="Genomic_DNA"/>
</dbReference>
<comment type="caution">
    <text evidence="3">The sequence shown here is derived from an EMBL/GenBank/DDBJ whole genome shotgun (WGS) entry which is preliminary data.</text>
</comment>
<evidence type="ECO:0000256" key="1">
    <source>
        <dbReference type="ARBA" id="ARBA00005291"/>
    </source>
</evidence>
<dbReference type="InterPro" id="IPR012577">
    <property type="entry name" value="NIPSNAP"/>
</dbReference>
<gene>
    <name evidence="3" type="ORF">GCM10011358_07140</name>
</gene>
<dbReference type="PANTHER" id="PTHR21017">
    <property type="entry name" value="NIPSNAP-RELATED"/>
    <property type="match status" value="1"/>
</dbReference>
<proteinExistence type="inferred from homology"/>
<dbReference type="Gene3D" id="3.30.70.100">
    <property type="match status" value="1"/>
</dbReference>
<dbReference type="InterPro" id="IPR051557">
    <property type="entry name" value="NipSnap_domain"/>
</dbReference>
<evidence type="ECO:0000259" key="2">
    <source>
        <dbReference type="Pfam" id="PF07978"/>
    </source>
</evidence>
<dbReference type="Proteomes" id="UP000617355">
    <property type="component" value="Unassembled WGS sequence"/>
</dbReference>
<dbReference type="InterPro" id="IPR011008">
    <property type="entry name" value="Dimeric_a/b-barrel"/>
</dbReference>
<keyword evidence="4" id="KW-1185">Reference proteome</keyword>
<comment type="similarity">
    <text evidence="1">Belongs to the NipSnap family.</text>
</comment>
<dbReference type="SUPFAM" id="SSF54909">
    <property type="entry name" value="Dimeric alpha+beta barrel"/>
    <property type="match status" value="1"/>
</dbReference>